<gene>
    <name evidence="2" type="ORF">EEDITHA_LOCUS18214</name>
</gene>
<evidence type="ECO:0000256" key="1">
    <source>
        <dbReference type="SAM" id="MobiDB-lite"/>
    </source>
</evidence>
<dbReference type="Proteomes" id="UP001153954">
    <property type="component" value="Unassembled WGS sequence"/>
</dbReference>
<feature type="region of interest" description="Disordered" evidence="1">
    <location>
        <begin position="43"/>
        <end position="78"/>
    </location>
</feature>
<comment type="caution">
    <text evidence="2">The sequence shown here is derived from an EMBL/GenBank/DDBJ whole genome shotgun (WGS) entry which is preliminary data.</text>
</comment>
<dbReference type="EMBL" id="CAKOGL010000026">
    <property type="protein sequence ID" value="CAH2103743.1"/>
    <property type="molecule type" value="Genomic_DNA"/>
</dbReference>
<protein>
    <submittedName>
        <fullName evidence="2">Uncharacterized protein</fullName>
    </submittedName>
</protein>
<proteinExistence type="predicted"/>
<accession>A0AAU9V0L1</accession>
<evidence type="ECO:0000313" key="2">
    <source>
        <dbReference type="EMBL" id="CAH2103743.1"/>
    </source>
</evidence>
<organism evidence="2 3">
    <name type="scientific">Euphydryas editha</name>
    <name type="common">Edith's checkerspot</name>
    <dbReference type="NCBI Taxonomy" id="104508"/>
    <lineage>
        <taxon>Eukaryota</taxon>
        <taxon>Metazoa</taxon>
        <taxon>Ecdysozoa</taxon>
        <taxon>Arthropoda</taxon>
        <taxon>Hexapoda</taxon>
        <taxon>Insecta</taxon>
        <taxon>Pterygota</taxon>
        <taxon>Neoptera</taxon>
        <taxon>Endopterygota</taxon>
        <taxon>Lepidoptera</taxon>
        <taxon>Glossata</taxon>
        <taxon>Ditrysia</taxon>
        <taxon>Papilionoidea</taxon>
        <taxon>Nymphalidae</taxon>
        <taxon>Nymphalinae</taxon>
        <taxon>Euphydryas</taxon>
    </lineage>
</organism>
<dbReference type="AlphaFoldDB" id="A0AAU9V0L1"/>
<keyword evidence="3" id="KW-1185">Reference proteome</keyword>
<name>A0AAU9V0L1_EUPED</name>
<sequence length="78" mass="8776">MSSRFPRLGSRLPGLTTAEIENILGQWEDSYYDLVSSDDDDITDPSYVLERNGQNLHEDSDDEPKIPGQQHLGAELID</sequence>
<evidence type="ECO:0000313" key="3">
    <source>
        <dbReference type="Proteomes" id="UP001153954"/>
    </source>
</evidence>
<reference evidence="2" key="1">
    <citation type="submission" date="2022-03" db="EMBL/GenBank/DDBJ databases">
        <authorList>
            <person name="Tunstrom K."/>
        </authorList>
    </citation>
    <scope>NUCLEOTIDE SEQUENCE</scope>
</reference>